<organism evidence="6 7">
    <name type="scientific">Bailinhaonella thermotolerans</name>
    <dbReference type="NCBI Taxonomy" id="1070861"/>
    <lineage>
        <taxon>Bacteria</taxon>
        <taxon>Bacillati</taxon>
        <taxon>Actinomycetota</taxon>
        <taxon>Actinomycetes</taxon>
        <taxon>Streptosporangiales</taxon>
        <taxon>Streptosporangiaceae</taxon>
        <taxon>Bailinhaonella</taxon>
    </lineage>
</organism>
<dbReference type="EMBL" id="QZEY01000014">
    <property type="protein sequence ID" value="RJL24834.1"/>
    <property type="molecule type" value="Genomic_DNA"/>
</dbReference>
<evidence type="ECO:0000256" key="4">
    <source>
        <dbReference type="PROSITE-ProRule" id="PRU00335"/>
    </source>
</evidence>
<dbReference type="GO" id="GO:0000976">
    <property type="term" value="F:transcription cis-regulatory region binding"/>
    <property type="evidence" value="ECO:0007669"/>
    <property type="project" value="TreeGrafter"/>
</dbReference>
<proteinExistence type="predicted"/>
<dbReference type="Proteomes" id="UP000265768">
    <property type="component" value="Unassembled WGS sequence"/>
</dbReference>
<keyword evidence="3" id="KW-0804">Transcription</keyword>
<dbReference type="SUPFAM" id="SSF46689">
    <property type="entry name" value="Homeodomain-like"/>
    <property type="match status" value="1"/>
</dbReference>
<evidence type="ECO:0000256" key="2">
    <source>
        <dbReference type="ARBA" id="ARBA00023125"/>
    </source>
</evidence>
<feature type="DNA-binding region" description="H-T-H motif" evidence="4">
    <location>
        <begin position="45"/>
        <end position="64"/>
    </location>
</feature>
<dbReference type="Pfam" id="PF00440">
    <property type="entry name" value="TetR_N"/>
    <property type="match status" value="1"/>
</dbReference>
<dbReference type="InterPro" id="IPR001647">
    <property type="entry name" value="HTH_TetR"/>
</dbReference>
<dbReference type="RefSeq" id="WP_119929750.1">
    <property type="nucleotide sequence ID" value="NZ_QZEY01000014.1"/>
</dbReference>
<evidence type="ECO:0000313" key="6">
    <source>
        <dbReference type="EMBL" id="RJL24834.1"/>
    </source>
</evidence>
<evidence type="ECO:0000256" key="3">
    <source>
        <dbReference type="ARBA" id="ARBA00023163"/>
    </source>
</evidence>
<sequence length="204" mass="21999">MANDSAPRRSAARTAERRRRADAERSIAAILDAALDAVSERGDVNMSELARAAGVGRVTLYTHFPGKEDLLDAVMTRAIEDANAVLAEAEPPGGLPARDALAQVIRRAWPVLDRYRRLHTAAARVLGAERMRAHHDAPMRLVAGLIDRGREEGGIRADLPRDWLITVVYSTLHAAALEVDAGRLTPAEAPEILVATLLPALSPT</sequence>
<dbReference type="OrthoDB" id="3869819at2"/>
<dbReference type="PANTHER" id="PTHR30055">
    <property type="entry name" value="HTH-TYPE TRANSCRIPTIONAL REGULATOR RUTR"/>
    <property type="match status" value="1"/>
</dbReference>
<gene>
    <name evidence="6" type="ORF">D5H75_29080</name>
</gene>
<evidence type="ECO:0000256" key="1">
    <source>
        <dbReference type="ARBA" id="ARBA00023015"/>
    </source>
</evidence>
<evidence type="ECO:0000259" key="5">
    <source>
        <dbReference type="PROSITE" id="PS50977"/>
    </source>
</evidence>
<evidence type="ECO:0000313" key="7">
    <source>
        <dbReference type="Proteomes" id="UP000265768"/>
    </source>
</evidence>
<protein>
    <submittedName>
        <fullName evidence="6">TetR/AcrR family transcriptional regulator</fullName>
    </submittedName>
</protein>
<feature type="domain" description="HTH tetR-type" evidence="5">
    <location>
        <begin position="24"/>
        <end position="82"/>
    </location>
</feature>
<dbReference type="InterPro" id="IPR009057">
    <property type="entry name" value="Homeodomain-like_sf"/>
</dbReference>
<keyword evidence="1" id="KW-0805">Transcription regulation</keyword>
<dbReference type="PROSITE" id="PS50977">
    <property type="entry name" value="HTH_TETR_2"/>
    <property type="match status" value="1"/>
</dbReference>
<dbReference type="GO" id="GO:0003700">
    <property type="term" value="F:DNA-binding transcription factor activity"/>
    <property type="evidence" value="ECO:0007669"/>
    <property type="project" value="TreeGrafter"/>
</dbReference>
<dbReference type="SUPFAM" id="SSF48498">
    <property type="entry name" value="Tetracyclin repressor-like, C-terminal domain"/>
    <property type="match status" value="1"/>
</dbReference>
<name>A0A3A4ADS9_9ACTN</name>
<dbReference type="AlphaFoldDB" id="A0A3A4ADS9"/>
<reference evidence="6 7" key="1">
    <citation type="submission" date="2018-09" db="EMBL/GenBank/DDBJ databases">
        <title>YIM 75507 draft genome.</title>
        <authorList>
            <person name="Tang S."/>
            <person name="Feng Y."/>
        </authorList>
    </citation>
    <scope>NUCLEOTIDE SEQUENCE [LARGE SCALE GENOMIC DNA]</scope>
    <source>
        <strain evidence="6 7">YIM 75507</strain>
    </source>
</reference>
<dbReference type="InterPro" id="IPR050109">
    <property type="entry name" value="HTH-type_TetR-like_transc_reg"/>
</dbReference>
<keyword evidence="7" id="KW-1185">Reference proteome</keyword>
<comment type="caution">
    <text evidence="6">The sequence shown here is derived from an EMBL/GenBank/DDBJ whole genome shotgun (WGS) entry which is preliminary data.</text>
</comment>
<dbReference type="InterPro" id="IPR036271">
    <property type="entry name" value="Tet_transcr_reg_TetR-rel_C_sf"/>
</dbReference>
<dbReference type="PANTHER" id="PTHR30055:SF234">
    <property type="entry name" value="HTH-TYPE TRANSCRIPTIONAL REGULATOR BETI"/>
    <property type="match status" value="1"/>
</dbReference>
<accession>A0A3A4ADS9</accession>
<keyword evidence="2 4" id="KW-0238">DNA-binding</keyword>
<dbReference type="Gene3D" id="1.10.357.10">
    <property type="entry name" value="Tetracycline Repressor, domain 2"/>
    <property type="match status" value="1"/>
</dbReference>